<organism evidence="2 3">
    <name type="scientific">Angiostrongylus cantonensis</name>
    <name type="common">Rat lungworm</name>
    <dbReference type="NCBI Taxonomy" id="6313"/>
    <lineage>
        <taxon>Eukaryota</taxon>
        <taxon>Metazoa</taxon>
        <taxon>Ecdysozoa</taxon>
        <taxon>Nematoda</taxon>
        <taxon>Chromadorea</taxon>
        <taxon>Rhabditida</taxon>
        <taxon>Rhabditina</taxon>
        <taxon>Rhabditomorpha</taxon>
        <taxon>Strongyloidea</taxon>
        <taxon>Metastrongylidae</taxon>
        <taxon>Angiostrongylus</taxon>
    </lineage>
</organism>
<sequence>MIQCDYLLQDWSTWLTILDRTVLLCVYFRPDESLPVCQKVLVRKGDNGQLVVVRRTILGKRLDPTESDSLGKETTQLDIQNSAQGSRKTNKAERVRKITNDGEMRPTERESFVEVCSPNKTIRSAEQSGEANQSSKSVETKSSFNCDDKECEANLTTSDLLRDILHTSRTPRYDQMSLRGVRRMAYQSMAQQNNAYADEAREFIRKFSDHQNSKLKPDVNYNF</sequence>
<reference evidence="3" key="2">
    <citation type="submission" date="2017-02" db="UniProtKB">
        <authorList>
            <consortium name="WormBaseParasite"/>
        </authorList>
    </citation>
    <scope>IDENTIFICATION</scope>
</reference>
<feature type="region of interest" description="Disordered" evidence="1">
    <location>
        <begin position="79"/>
        <end position="98"/>
    </location>
</feature>
<accession>A0A0K0DDU9</accession>
<evidence type="ECO:0000313" key="2">
    <source>
        <dbReference type="Proteomes" id="UP000035642"/>
    </source>
</evidence>
<dbReference type="AlphaFoldDB" id="A0A0K0DDU9"/>
<name>A0A0K0DDU9_ANGCA</name>
<evidence type="ECO:0000313" key="3">
    <source>
        <dbReference type="WBParaSite" id="ACAC_0000895101-mRNA-1"/>
    </source>
</evidence>
<keyword evidence="2" id="KW-1185">Reference proteome</keyword>
<proteinExistence type="predicted"/>
<protein>
    <submittedName>
        <fullName evidence="3">Uncharacterized protein</fullName>
    </submittedName>
</protein>
<dbReference type="Proteomes" id="UP000035642">
    <property type="component" value="Unassembled WGS sequence"/>
</dbReference>
<dbReference type="WBParaSite" id="ACAC_0000895101-mRNA-1">
    <property type="protein sequence ID" value="ACAC_0000895101-mRNA-1"/>
    <property type="gene ID" value="ACAC_0000895101"/>
</dbReference>
<reference evidence="2" key="1">
    <citation type="submission" date="2012-09" db="EMBL/GenBank/DDBJ databases">
        <authorList>
            <person name="Martin A.A."/>
        </authorList>
    </citation>
    <scope>NUCLEOTIDE SEQUENCE</scope>
</reference>
<evidence type="ECO:0000256" key="1">
    <source>
        <dbReference type="SAM" id="MobiDB-lite"/>
    </source>
</evidence>